<evidence type="ECO:0000256" key="1">
    <source>
        <dbReference type="ARBA" id="ARBA00022729"/>
    </source>
</evidence>
<evidence type="ECO:0000256" key="3">
    <source>
        <dbReference type="SAM" id="SignalP"/>
    </source>
</evidence>
<dbReference type="RefSeq" id="WP_137317082.1">
    <property type="nucleotide sequence ID" value="NZ_JACHXS010000004.1"/>
</dbReference>
<dbReference type="SUPFAM" id="SSF49785">
    <property type="entry name" value="Galactose-binding domain-like"/>
    <property type="match status" value="1"/>
</dbReference>
<evidence type="ECO:0000313" key="5">
    <source>
        <dbReference type="Proteomes" id="UP000298763"/>
    </source>
</evidence>
<gene>
    <name evidence="4" type="ORF">FCL38_30755</name>
</gene>
<keyword evidence="5" id="KW-1185">Reference proteome</keyword>
<keyword evidence="2 4" id="KW-0378">Hydrolase</keyword>
<reference evidence="4 5" key="1">
    <citation type="submission" date="2019-05" db="EMBL/GenBank/DDBJ databases">
        <title>Draft Genome Sequences of Six Type Strains of the Genus Massilia.</title>
        <authorList>
            <person name="Miess H."/>
            <person name="Frediansyhah A."/>
            <person name="Gross H."/>
        </authorList>
    </citation>
    <scope>NUCLEOTIDE SEQUENCE [LARGE SCALE GENOMIC DNA]</scope>
    <source>
        <strain evidence="4 5">DSMZ 26121</strain>
    </source>
</reference>
<dbReference type="Gene3D" id="2.60.120.260">
    <property type="entry name" value="Galactose-binding domain-like"/>
    <property type="match status" value="1"/>
</dbReference>
<dbReference type="EMBL" id="CP040017">
    <property type="protein sequence ID" value="QCP14311.1"/>
    <property type="molecule type" value="Genomic_DNA"/>
</dbReference>
<dbReference type="PANTHER" id="PTHR43817">
    <property type="entry name" value="GLYCOSYL HYDROLASE"/>
    <property type="match status" value="1"/>
</dbReference>
<name>A0ABX5UR91_9BURK</name>
<evidence type="ECO:0000256" key="2">
    <source>
        <dbReference type="ARBA" id="ARBA00022801"/>
    </source>
</evidence>
<dbReference type="Pfam" id="PF17132">
    <property type="entry name" value="Glyco_hydro_106"/>
    <property type="match status" value="1"/>
</dbReference>
<sequence>MAPRLKIGCLAVLAAALLPAVALPAWGDELAKGFADPPQGARPRVWWHWLNGNITKEGIRKDIEWMSRSGLGGLQNFDAEMMTPPLVDKRLVYMDEGWKDAFRFATQLAEEKNLEFGIAASPGWSETGGPWVPAQDGMKKLAWSETVIEGGIVDGGKPVELKLAPAPRTSGPFQDLFVLPDIMGHRPDAQKLAQAGADIAAYAWPVEATSGGLPAIRLGEKTLDARKLATVQDGDVVEIAPPAAGEAIVVALDYPAPRTVRSATIFTPGAGNIFEGPAYQSVLEASMDGQAWKKVADLPLSLVPATAGFAPVTAAKFRVVIKANPPAVNPGFMPVPGADTGPFAAMAKPKNLRLGQLVLSAEPRVNQFEAKAGFATVADYHALDAAADPNEAGTPPSQIIDLTDRLAANGTLRWTPPKGKWKIVRLGWSLTGIENHPATPEATGLEVDKYDSGAVRRYLQTYLGNYESAVGKELIGKRGVRALVTDSTEVGAANWTPRMLEQFRRLRGYDARPWLPALTGLVIGNRGRTDAFLYDYRRTLADLAASEHYGTVAAVARERGMKVYGEALESARVTLGDDMAMRRHADIPMAAMWTYRQDLGPNPTAIADMRGAASVAHIYGQNLVAAESMTSAMAPWAFAPADLRPMIDTEFANGVNLPVIHTSVHQPLGDDKKPGLSLAIFGQYFNRNETWAGMARPWVDYMARSAYLLQQGRHYADVAYFYGEEAPLVTLYKAGQPADAPRRYAYDFVNADALAQALSVKDGDLVAKSGARYRVLYLSGSSRKMTLATLRRLHALASQGATIVGPAPAGSPALADDARQFAALVKRMWSGNTSGKGGTGRVGKGRVVDSRDVEAVLATLGQAPDVEYAGAGGTPLSFVHRRLDDGDVYFIVNRTAAPVATEALFNVRGKAPEFWRADSGIGEPASYRTEGGRTAVPLSLGANESVFVVFRKAAAGPGATVASPEWAQAARLDDGWQVAFDGPGAPGAIAGRVPGSLTDSADPQVKYFSGTSIWLRGFTLPDGAEPGRPMKLDLGRVGDVAEVIVNGRSAGIAWKQPYEVDIGRLVVAGANTVEVRVANLWVNRLVGDAQPGARKVTFTAAPTYQADAPLRPAGLIGPVTLRVRSR</sequence>
<accession>A0ABX5UR91</accession>
<dbReference type="Proteomes" id="UP000298763">
    <property type="component" value="Chromosome"/>
</dbReference>
<dbReference type="InterPro" id="IPR008979">
    <property type="entry name" value="Galactose-bd-like_sf"/>
</dbReference>
<feature type="chain" id="PRO_5045265256" evidence="3">
    <location>
        <begin position="28"/>
        <end position="1126"/>
    </location>
</feature>
<evidence type="ECO:0000313" key="4">
    <source>
        <dbReference type="EMBL" id="QCP14311.1"/>
    </source>
</evidence>
<feature type="signal peptide" evidence="3">
    <location>
        <begin position="1"/>
        <end position="27"/>
    </location>
</feature>
<organism evidence="4 5">
    <name type="scientific">Pseudoduganella umbonata</name>
    <dbReference type="NCBI Taxonomy" id="864828"/>
    <lineage>
        <taxon>Bacteria</taxon>
        <taxon>Pseudomonadati</taxon>
        <taxon>Pseudomonadota</taxon>
        <taxon>Betaproteobacteria</taxon>
        <taxon>Burkholderiales</taxon>
        <taxon>Oxalobacteraceae</taxon>
        <taxon>Telluria group</taxon>
        <taxon>Pseudoduganella</taxon>
    </lineage>
</organism>
<proteinExistence type="predicted"/>
<dbReference type="PANTHER" id="PTHR43817:SF1">
    <property type="entry name" value="HYDROLASE, FAMILY 43, PUTATIVE (AFU_ORTHOLOGUE AFUA_3G01660)-RELATED"/>
    <property type="match status" value="1"/>
</dbReference>
<keyword evidence="1 3" id="KW-0732">Signal</keyword>
<protein>
    <submittedName>
        <fullName evidence="4">Glycoside hydrolase</fullName>
    </submittedName>
</protein>
<dbReference type="NCBIfam" id="NF045579">
    <property type="entry name" value="rhamnoside_JR"/>
    <property type="match status" value="1"/>
</dbReference>
<dbReference type="GO" id="GO:0016787">
    <property type="term" value="F:hydrolase activity"/>
    <property type="evidence" value="ECO:0007669"/>
    <property type="project" value="UniProtKB-KW"/>
</dbReference>